<dbReference type="FunFam" id="3.90.79.10:FF:000019">
    <property type="entry name" value="Thiamin pyrophosphokinase, putative"/>
    <property type="match status" value="1"/>
</dbReference>
<dbReference type="EMBL" id="MCFG01000302">
    <property type="protein sequence ID" value="ORX76368.1"/>
    <property type="molecule type" value="Genomic_DNA"/>
</dbReference>
<dbReference type="OrthoDB" id="10261522at2759"/>
<dbReference type="InterPro" id="IPR000086">
    <property type="entry name" value="NUDIX_hydrolase_dom"/>
</dbReference>
<dbReference type="InterPro" id="IPR015797">
    <property type="entry name" value="NUDIX_hydrolase-like_dom_sf"/>
</dbReference>
<feature type="domain" description="Nudix hydrolase" evidence="1">
    <location>
        <begin position="45"/>
        <end position="190"/>
    </location>
</feature>
<dbReference type="PANTHER" id="PTHR13622:SF8">
    <property type="entry name" value="THIAMIN PYROPHOSPHOKINASE 1"/>
    <property type="match status" value="1"/>
</dbReference>
<dbReference type="AlphaFoldDB" id="A0A1Y1WST9"/>
<dbReference type="PANTHER" id="PTHR13622">
    <property type="entry name" value="THIAMIN PYROPHOSPHOKINASE"/>
    <property type="match status" value="1"/>
</dbReference>
<protein>
    <recommendedName>
        <fullName evidence="1">Nudix hydrolase domain-containing protein</fullName>
    </recommendedName>
</protein>
<dbReference type="SUPFAM" id="SSF55811">
    <property type="entry name" value="Nudix"/>
    <property type="match status" value="1"/>
</dbReference>
<comment type="caution">
    <text evidence="2">The sequence shown here is derived from an EMBL/GenBank/DDBJ whole genome shotgun (WGS) entry which is preliminary data.</text>
</comment>
<dbReference type="CDD" id="cd03676">
    <property type="entry name" value="NUDIX_Tnr3_like"/>
    <property type="match status" value="1"/>
</dbReference>
<organism evidence="2 3">
    <name type="scientific">Anaeromyces robustus</name>
    <dbReference type="NCBI Taxonomy" id="1754192"/>
    <lineage>
        <taxon>Eukaryota</taxon>
        <taxon>Fungi</taxon>
        <taxon>Fungi incertae sedis</taxon>
        <taxon>Chytridiomycota</taxon>
        <taxon>Chytridiomycota incertae sedis</taxon>
        <taxon>Neocallimastigomycetes</taxon>
        <taxon>Neocallimastigales</taxon>
        <taxon>Neocallimastigaceae</taxon>
        <taxon>Anaeromyces</taxon>
    </lineage>
</organism>
<evidence type="ECO:0000313" key="2">
    <source>
        <dbReference type="EMBL" id="ORX76368.1"/>
    </source>
</evidence>
<keyword evidence="3" id="KW-1185">Reference proteome</keyword>
<dbReference type="GO" id="GO:0044715">
    <property type="term" value="F:8-oxo-dGDP phosphatase activity"/>
    <property type="evidence" value="ECO:0007669"/>
    <property type="project" value="TreeGrafter"/>
</dbReference>
<dbReference type="Proteomes" id="UP000193944">
    <property type="component" value="Unassembled WGS sequence"/>
</dbReference>
<evidence type="ECO:0000259" key="1">
    <source>
        <dbReference type="PROSITE" id="PS51462"/>
    </source>
</evidence>
<name>A0A1Y1WST9_9FUNG</name>
<dbReference type="PROSITE" id="PS51462">
    <property type="entry name" value="NUDIX"/>
    <property type="match status" value="1"/>
</dbReference>
<sequence length="227" mass="26002">MFNLWREQKIFHCLAGWRDELYPIFGKDHKPLLVIERAGGGLLGIRHFGVHINGYVRDKDENGKPIIKMWIAKRALTKQTFPDMYDNIVAGGLPVGQTPIECAIRECMEEAYFPPEIAKRVVPVGAVTYTFYNFDGIKPENQYLYDLELSKDDLPKINDGEVQSFNLWDFDKITEVLKNHEFCPTAGLIVIEFMIRHGIITPNNEKDYLDIISSFHNDIGFPGPAHC</sequence>
<accession>A0A1Y1WST9</accession>
<dbReference type="Pfam" id="PF15916">
    <property type="entry name" value="DUF4743"/>
    <property type="match status" value="1"/>
</dbReference>
<dbReference type="InterPro" id="IPR031804">
    <property type="entry name" value="DUF4743"/>
</dbReference>
<evidence type="ECO:0000313" key="3">
    <source>
        <dbReference type="Proteomes" id="UP000193944"/>
    </source>
</evidence>
<proteinExistence type="predicted"/>
<dbReference type="Gene3D" id="3.90.79.10">
    <property type="entry name" value="Nucleoside Triphosphate Pyrophosphohydrolase"/>
    <property type="match status" value="1"/>
</dbReference>
<dbReference type="Pfam" id="PF00293">
    <property type="entry name" value="NUDIX"/>
    <property type="match status" value="1"/>
</dbReference>
<reference evidence="2 3" key="2">
    <citation type="submission" date="2016-08" db="EMBL/GenBank/DDBJ databases">
        <title>Pervasive Adenine N6-methylation of Active Genes in Fungi.</title>
        <authorList>
            <consortium name="DOE Joint Genome Institute"/>
            <person name="Mondo S.J."/>
            <person name="Dannebaum R.O."/>
            <person name="Kuo R.C."/>
            <person name="Labutti K."/>
            <person name="Haridas S."/>
            <person name="Kuo A."/>
            <person name="Salamov A."/>
            <person name="Ahrendt S.R."/>
            <person name="Lipzen A."/>
            <person name="Sullivan W."/>
            <person name="Andreopoulos W.B."/>
            <person name="Clum A."/>
            <person name="Lindquist E."/>
            <person name="Daum C."/>
            <person name="Ramamoorthy G.K."/>
            <person name="Gryganskyi A."/>
            <person name="Culley D."/>
            <person name="Magnuson J.K."/>
            <person name="James T.Y."/>
            <person name="O'Malley M.A."/>
            <person name="Stajich J.E."/>
            <person name="Spatafora J.W."/>
            <person name="Visel A."/>
            <person name="Grigoriev I.V."/>
        </authorList>
    </citation>
    <scope>NUCLEOTIDE SEQUENCE [LARGE SCALE GENOMIC DNA]</scope>
    <source>
        <strain evidence="2 3">S4</strain>
    </source>
</reference>
<gene>
    <name evidence="2" type="ORF">BCR32DRAFT_261784</name>
</gene>
<reference evidence="2 3" key="1">
    <citation type="submission" date="2016-08" db="EMBL/GenBank/DDBJ databases">
        <title>A Parts List for Fungal Cellulosomes Revealed by Comparative Genomics.</title>
        <authorList>
            <consortium name="DOE Joint Genome Institute"/>
            <person name="Haitjema C.H."/>
            <person name="Gilmore S.P."/>
            <person name="Henske J.K."/>
            <person name="Solomon K.V."/>
            <person name="De Groot R."/>
            <person name="Kuo A."/>
            <person name="Mondo S.J."/>
            <person name="Salamov A.A."/>
            <person name="Labutti K."/>
            <person name="Zhao Z."/>
            <person name="Chiniquy J."/>
            <person name="Barry K."/>
            <person name="Brewer H.M."/>
            <person name="Purvine S.O."/>
            <person name="Wright A.T."/>
            <person name="Boxma B."/>
            <person name="Van Alen T."/>
            <person name="Hackstein J.H."/>
            <person name="Baker S.E."/>
            <person name="Grigoriev I.V."/>
            <person name="O'Malley M.A."/>
        </authorList>
    </citation>
    <scope>NUCLEOTIDE SEQUENCE [LARGE SCALE GENOMIC DNA]</scope>
    <source>
        <strain evidence="2 3">S4</strain>
    </source>
</reference>
<dbReference type="STRING" id="1754192.A0A1Y1WST9"/>